<keyword evidence="1" id="KW-0472">Membrane</keyword>
<feature type="transmembrane region" description="Helical" evidence="1">
    <location>
        <begin position="97"/>
        <end position="116"/>
    </location>
</feature>
<dbReference type="Proteomes" id="UP000463961">
    <property type="component" value="Chromosome"/>
</dbReference>
<feature type="transmembrane region" description="Helical" evidence="1">
    <location>
        <begin position="348"/>
        <end position="370"/>
    </location>
</feature>
<feature type="transmembrane region" description="Helical" evidence="1">
    <location>
        <begin position="419"/>
        <end position="440"/>
    </location>
</feature>
<proteinExistence type="predicted"/>
<feature type="transmembrane region" description="Helical" evidence="1">
    <location>
        <begin position="265"/>
        <end position="282"/>
    </location>
</feature>
<protein>
    <recommendedName>
        <fullName evidence="4">Glycosyltransferase RgtA/B/C/D-like domain-containing protein</fullName>
    </recommendedName>
</protein>
<feature type="transmembrane region" description="Helical" evidence="1">
    <location>
        <begin position="390"/>
        <end position="407"/>
    </location>
</feature>
<sequence length="550" mass="61235">MRWSTYSRQPLMMGWPVALCLALLLLLPGLIGRDPWRGDDAEHFGVIASLLNGGSWLVPSFQGDTWNQSPLYYWVNAMIAWPFSFILDLPDAARLGNLFWVSITIVALYQAARATLDTEEARVLPFLALSAPGLMLSAHETQPDLAVMAGYALFFWGSSRLCFEKVTPGSLLAALGLGVTMLSGGFTIALPLIVVLLGIFLIKPKLRLNTLVALMLGLLIGFFWFIHAAAFGNPEPTALFEAIWPASTLRNAADIPGHLLNVIKLIAWTTWPAWPIALWTLWRRRLTFWRRETMVPLAVLLIAFVLQILTASARPSKTLVLLVPILLLATASVTHLRRGAANLLDAFTLTLFTLTAGFVWLGWSAIHFGWPEHLAQTVTRLEPGFRTPLTIVPPAIAFLLTIGWFVLMRNIPRSTVRGIQHWFAGITLIWALVVVLWSPWLDHGMSYTRMGEQIAKQLEAPGCIATYRVTEDARAALSYQLDRAMPRSAIAAGKDCPWLLTETPGNAQEIKRPKGWDAATKVWAGHRRGTRAERYTLYYRANETMPTPQP</sequence>
<reference evidence="3" key="1">
    <citation type="submission" date="2020-01" db="EMBL/GenBank/DDBJ databases">
        <title>Phosphoaccumulans saitamaens gen. nov., sp. nov., a polyphosphate accumulating bacterium isolated from surface river water.</title>
        <authorList>
            <person name="Watanabe K."/>
            <person name="Suda W."/>
        </authorList>
    </citation>
    <scope>NUCLEOTIDE SEQUENCE [LARGE SCALE GENOMIC DNA]</scope>
    <source>
        <strain evidence="3">ICHIAU1</strain>
    </source>
</reference>
<feature type="transmembrane region" description="Helical" evidence="1">
    <location>
        <begin position="71"/>
        <end position="90"/>
    </location>
</feature>
<gene>
    <name evidence="2" type="ORF">ICHIAU1_20140</name>
</gene>
<evidence type="ECO:0008006" key="4">
    <source>
        <dbReference type="Google" id="ProtNLM"/>
    </source>
</evidence>
<evidence type="ECO:0000313" key="3">
    <source>
        <dbReference type="Proteomes" id="UP000463961"/>
    </source>
</evidence>
<feature type="transmembrane region" description="Helical" evidence="1">
    <location>
        <begin position="175"/>
        <end position="201"/>
    </location>
</feature>
<keyword evidence="1" id="KW-0812">Transmembrane</keyword>
<keyword evidence="1" id="KW-1133">Transmembrane helix</keyword>
<dbReference type="EMBL" id="AP022345">
    <property type="protein sequence ID" value="BBU69731.1"/>
    <property type="molecule type" value="Genomic_DNA"/>
</dbReference>
<evidence type="ECO:0000313" key="2">
    <source>
        <dbReference type="EMBL" id="BBU69731.1"/>
    </source>
</evidence>
<feature type="transmembrane region" description="Helical" evidence="1">
    <location>
        <begin position="319"/>
        <end position="336"/>
    </location>
</feature>
<dbReference type="AlphaFoldDB" id="A0A7R6QYU1"/>
<keyword evidence="3" id="KW-1185">Reference proteome</keyword>
<feature type="transmembrane region" description="Helical" evidence="1">
    <location>
        <begin position="294"/>
        <end position="313"/>
    </location>
</feature>
<name>A0A7R6QYU1_9RHOO</name>
<feature type="transmembrane region" description="Helical" evidence="1">
    <location>
        <begin position="208"/>
        <end position="230"/>
    </location>
</feature>
<accession>A0A7R6QYU1</accession>
<organism evidence="2 3">
    <name type="scientific">Fluviibacter phosphoraccumulans</name>
    <dbReference type="NCBI Taxonomy" id="1751046"/>
    <lineage>
        <taxon>Bacteria</taxon>
        <taxon>Pseudomonadati</taxon>
        <taxon>Pseudomonadota</taxon>
        <taxon>Betaproteobacteria</taxon>
        <taxon>Rhodocyclales</taxon>
        <taxon>Fluviibacteraceae</taxon>
        <taxon>Fluviibacter</taxon>
    </lineage>
</organism>
<evidence type="ECO:0000256" key="1">
    <source>
        <dbReference type="SAM" id="Phobius"/>
    </source>
</evidence>